<dbReference type="InterPro" id="IPR051536">
    <property type="entry name" value="UDG_Type-4/5"/>
</dbReference>
<evidence type="ECO:0000256" key="5">
    <source>
        <dbReference type="ARBA" id="ARBA00022763"/>
    </source>
</evidence>
<dbReference type="CDD" id="cd10030">
    <property type="entry name" value="UDG-F4_TTUDGA_SPO1dp_like"/>
    <property type="match status" value="1"/>
</dbReference>
<comment type="similarity">
    <text evidence="1">Belongs to the uracil-DNA glycosylase (UDG) superfamily. Type 4 (UDGa) family.</text>
</comment>
<accession>A0ABV7E7B0</accession>
<dbReference type="RefSeq" id="WP_336925159.1">
    <property type="nucleotide sequence ID" value="NZ_JBANRO010000003.1"/>
</dbReference>
<feature type="domain" description="Uracil-DNA glycosylase-like" evidence="10">
    <location>
        <begin position="326"/>
        <end position="485"/>
    </location>
</feature>
<keyword evidence="3" id="KW-0004">4Fe-4S</keyword>
<keyword evidence="12" id="KW-1185">Reference proteome</keyword>
<dbReference type="Pfam" id="PF13566">
    <property type="entry name" value="DUF4130"/>
    <property type="match status" value="1"/>
</dbReference>
<dbReference type="Pfam" id="PF03167">
    <property type="entry name" value="UDG"/>
    <property type="match status" value="1"/>
</dbReference>
<evidence type="ECO:0000313" key="11">
    <source>
        <dbReference type="EMBL" id="MFC3097677.1"/>
    </source>
</evidence>
<organism evidence="11 12">
    <name type="scientific">Alteraurantiacibacter palmitatis</name>
    <dbReference type="NCBI Taxonomy" id="2054628"/>
    <lineage>
        <taxon>Bacteria</taxon>
        <taxon>Pseudomonadati</taxon>
        <taxon>Pseudomonadota</taxon>
        <taxon>Alphaproteobacteria</taxon>
        <taxon>Sphingomonadales</taxon>
        <taxon>Erythrobacteraceae</taxon>
        <taxon>Alteraurantiacibacter</taxon>
    </lineage>
</organism>
<keyword evidence="5" id="KW-0227">DNA damage</keyword>
<name>A0ABV7E7B0_9SPHN</name>
<dbReference type="InterPro" id="IPR005122">
    <property type="entry name" value="Uracil-DNA_glycosylase-like"/>
</dbReference>
<evidence type="ECO:0000313" key="12">
    <source>
        <dbReference type="Proteomes" id="UP001595456"/>
    </source>
</evidence>
<keyword evidence="8" id="KW-0411">Iron-sulfur</keyword>
<keyword evidence="9" id="KW-0234">DNA repair</keyword>
<dbReference type="PANTHER" id="PTHR33693:SF9">
    <property type="entry name" value="TYPE-4 URACIL-DNA GLYCOSYLASE"/>
    <property type="match status" value="1"/>
</dbReference>
<evidence type="ECO:0000256" key="3">
    <source>
        <dbReference type="ARBA" id="ARBA00022485"/>
    </source>
</evidence>
<dbReference type="SMART" id="SM00987">
    <property type="entry name" value="UreE_C"/>
    <property type="match status" value="1"/>
</dbReference>
<proteinExistence type="inferred from homology"/>
<dbReference type="NCBIfam" id="TIGR03914">
    <property type="entry name" value="UDG_fam_dom"/>
    <property type="match status" value="1"/>
</dbReference>
<dbReference type="EMBL" id="JBHRST010000009">
    <property type="protein sequence ID" value="MFC3097677.1"/>
    <property type="molecule type" value="Genomic_DNA"/>
</dbReference>
<evidence type="ECO:0000256" key="6">
    <source>
        <dbReference type="ARBA" id="ARBA00022801"/>
    </source>
</evidence>
<evidence type="ECO:0000256" key="4">
    <source>
        <dbReference type="ARBA" id="ARBA00022723"/>
    </source>
</evidence>
<dbReference type="InterPro" id="IPR036895">
    <property type="entry name" value="Uracil-DNA_glycosylase-like_sf"/>
</dbReference>
<keyword evidence="7" id="KW-0408">Iron</keyword>
<dbReference type="InterPro" id="IPR023875">
    <property type="entry name" value="DNA_repair_put"/>
</dbReference>
<evidence type="ECO:0000256" key="8">
    <source>
        <dbReference type="ARBA" id="ARBA00023014"/>
    </source>
</evidence>
<dbReference type="PANTHER" id="PTHR33693">
    <property type="entry name" value="TYPE-5 URACIL-DNA GLYCOSYLASE"/>
    <property type="match status" value="1"/>
</dbReference>
<dbReference type="SUPFAM" id="SSF52141">
    <property type="entry name" value="Uracil-DNA glycosylase-like"/>
    <property type="match status" value="1"/>
</dbReference>
<evidence type="ECO:0000256" key="9">
    <source>
        <dbReference type="ARBA" id="ARBA00023204"/>
    </source>
</evidence>
<dbReference type="Proteomes" id="UP001595456">
    <property type="component" value="Unassembled WGS sequence"/>
</dbReference>
<keyword evidence="4" id="KW-0479">Metal-binding</keyword>
<comment type="caution">
    <text evidence="11">The sequence shown here is derived from an EMBL/GenBank/DDBJ whole genome shotgun (WGS) entry which is preliminary data.</text>
</comment>
<keyword evidence="6" id="KW-0378">Hydrolase</keyword>
<dbReference type="Gene3D" id="3.40.470.10">
    <property type="entry name" value="Uracil-DNA glycosylase-like domain"/>
    <property type="match status" value="1"/>
</dbReference>
<gene>
    <name evidence="11" type="ORF">ACFODU_07660</name>
</gene>
<evidence type="ECO:0000256" key="7">
    <source>
        <dbReference type="ARBA" id="ARBA00023004"/>
    </source>
</evidence>
<dbReference type="InterPro" id="IPR025404">
    <property type="entry name" value="DUF4130"/>
</dbReference>
<reference evidence="12" key="1">
    <citation type="journal article" date="2019" name="Int. J. Syst. Evol. Microbiol.">
        <title>The Global Catalogue of Microorganisms (GCM) 10K type strain sequencing project: providing services to taxonomists for standard genome sequencing and annotation.</title>
        <authorList>
            <consortium name="The Broad Institute Genomics Platform"/>
            <consortium name="The Broad Institute Genome Sequencing Center for Infectious Disease"/>
            <person name="Wu L."/>
            <person name="Ma J."/>
        </authorList>
    </citation>
    <scope>NUCLEOTIDE SEQUENCE [LARGE SCALE GENOMIC DNA]</scope>
    <source>
        <strain evidence="12">KCTC 52607</strain>
    </source>
</reference>
<evidence type="ECO:0000256" key="1">
    <source>
        <dbReference type="ARBA" id="ARBA00006521"/>
    </source>
</evidence>
<protein>
    <recommendedName>
        <fullName evidence="2">Type-4 uracil-DNA glycosylase</fullName>
    </recommendedName>
</protein>
<evidence type="ECO:0000259" key="10">
    <source>
        <dbReference type="SMART" id="SM00986"/>
    </source>
</evidence>
<dbReference type="SMART" id="SM00986">
    <property type="entry name" value="UDG"/>
    <property type="match status" value="1"/>
</dbReference>
<dbReference type="InterPro" id="IPR005273">
    <property type="entry name" value="Ura-DNA_glyco_family4"/>
</dbReference>
<dbReference type="NCBIfam" id="TIGR03915">
    <property type="entry name" value="SAM_7_link_chp"/>
    <property type="match status" value="1"/>
</dbReference>
<sequence length="497" mass="55029">MTAPRQRRTVRLGAFYAVHLPEADDFAFWRERARALVQCDVPPDRVAWVEPGAMGSLFGSGETRLPAAPPDATPVRASKAFVQAAQLAICHSDSERFGLLYRLLWRLQAHPRLLEDRADPDVRCLDDLTRQVRRDMHKMRAFVRFRLVPTDPDALIDGLAGPEAQEHYAAWFEPEHHILRANAGFFVRRFATMRWSILTPRGSLHWDGEALCEGPAAVKSDAPSGDIMEDLWRRYYASIFNPARLKIGAMLKEMPRRYWRNLPEAELIGDLIAGAQGREARMISTGAAPDAADRPASLAALADAITTCRRCPIGECATQGVAGEGPLDPQGFSGLMIVGEQPGDEEDRAGRPFIGPAGQVLDRHLAQAGIDRGAARVTNAVRHFKFVQRGKRRLHQSPTAREIDICRWWLEAERALVKPRIVLALGASAARGLLGRTASITRERGRPLPLEDGSELWITAHPSYLLRLEGGARDEQERLFAADLAAVAARLAQLGKV</sequence>
<evidence type="ECO:0000256" key="2">
    <source>
        <dbReference type="ARBA" id="ARBA00019403"/>
    </source>
</evidence>